<sequence>MHPFYTIRYPPSKGSNESQPILVTDTAIEPLFFCIVYSIEFQCPVQTTESRTANSRSSSFPFGGRASGSGGKREANELHVCPVENTSKLLGNVTYVSCLDHNPTLLASLQTAVDAARAIPIPEDEQKVPLQLCVRLLHKQTRWLWEESRPLVEWTFKIVKTRGLSYAAVPEASSGASARNTNVEFVHANDPAQIREVLQFILKHSYEAIDLNTFSDFKSGELVFEVFVDQAR</sequence>
<proteinExistence type="predicted"/>
<comment type="caution">
    <text evidence="2">The sequence shown here is derived from an EMBL/GenBank/DDBJ whole genome shotgun (WGS) entry which is preliminary data.</text>
</comment>
<evidence type="ECO:0000256" key="1">
    <source>
        <dbReference type="SAM" id="MobiDB-lite"/>
    </source>
</evidence>
<name>A0A3L6L870_9TRYP</name>
<feature type="region of interest" description="Disordered" evidence="1">
    <location>
        <begin position="53"/>
        <end position="73"/>
    </location>
</feature>
<dbReference type="Proteomes" id="UP000266743">
    <property type="component" value="Chromosome 4"/>
</dbReference>
<evidence type="ECO:0000313" key="3">
    <source>
        <dbReference type="Proteomes" id="UP000266743"/>
    </source>
</evidence>
<dbReference type="AlphaFoldDB" id="A0A3L6L870"/>
<reference evidence="2 3" key="1">
    <citation type="submission" date="2018-09" db="EMBL/GenBank/DDBJ databases">
        <title>whole genome sequence of T. equiperdum IVM-t1 strain.</title>
        <authorList>
            <person name="Suganuma K."/>
        </authorList>
    </citation>
    <scope>NUCLEOTIDE SEQUENCE [LARGE SCALE GENOMIC DNA]</scope>
    <source>
        <strain evidence="2 3">IVM-t1</strain>
    </source>
</reference>
<gene>
    <name evidence="2" type="ORF">DPX39_040033900</name>
</gene>
<dbReference type="EMBL" id="QSBY01000004">
    <property type="protein sequence ID" value="RHW72839.1"/>
    <property type="molecule type" value="Genomic_DNA"/>
</dbReference>
<accession>A0A3L6L870</accession>
<protein>
    <submittedName>
        <fullName evidence="2">Uncharacterized protein</fullName>
    </submittedName>
</protein>
<evidence type="ECO:0000313" key="2">
    <source>
        <dbReference type="EMBL" id="RHW72839.1"/>
    </source>
</evidence>
<organism evidence="2 3">
    <name type="scientific">Trypanosoma brucei equiperdum</name>
    <dbReference type="NCBI Taxonomy" id="630700"/>
    <lineage>
        <taxon>Eukaryota</taxon>
        <taxon>Discoba</taxon>
        <taxon>Euglenozoa</taxon>
        <taxon>Kinetoplastea</taxon>
        <taxon>Metakinetoplastina</taxon>
        <taxon>Trypanosomatida</taxon>
        <taxon>Trypanosomatidae</taxon>
        <taxon>Trypanosoma</taxon>
    </lineage>
</organism>